<dbReference type="Gene3D" id="1.10.10.1440">
    <property type="entry name" value="PHAX RNA-binding domain"/>
    <property type="match status" value="1"/>
</dbReference>
<dbReference type="Pfam" id="PF10258">
    <property type="entry name" value="PHAX_RNA-bd"/>
    <property type="match status" value="1"/>
</dbReference>
<keyword evidence="6" id="KW-0963">Cytoplasm</keyword>
<gene>
    <name evidence="13" type="ORF">POPTR_018G059600</name>
</gene>
<dbReference type="GO" id="GO:0015031">
    <property type="term" value="P:protein transport"/>
    <property type="evidence" value="ECO:0007669"/>
    <property type="project" value="UniProtKB-KW"/>
</dbReference>
<dbReference type="InterPro" id="IPR019385">
    <property type="entry name" value="PHAX_RNA-binding_domain"/>
</dbReference>
<keyword evidence="14" id="KW-1185">Reference proteome</keyword>
<evidence type="ECO:0000256" key="3">
    <source>
        <dbReference type="ARBA" id="ARBA00006094"/>
    </source>
</evidence>
<feature type="region of interest" description="Disordered" evidence="11">
    <location>
        <begin position="53"/>
        <end position="110"/>
    </location>
</feature>
<proteinExistence type="inferred from homology"/>
<evidence type="ECO:0000256" key="7">
    <source>
        <dbReference type="ARBA" id="ARBA00022884"/>
    </source>
</evidence>
<dbReference type="STRING" id="3694.A0A2K1WWJ2"/>
<evidence type="ECO:0000259" key="12">
    <source>
        <dbReference type="Pfam" id="PF10258"/>
    </source>
</evidence>
<dbReference type="EMBL" id="CM009307">
    <property type="protein sequence ID" value="PNS92905.1"/>
    <property type="molecule type" value="Genomic_DNA"/>
</dbReference>
<dbReference type="GO" id="GO:0003723">
    <property type="term" value="F:RNA binding"/>
    <property type="evidence" value="ECO:0007669"/>
    <property type="project" value="UniProtKB-KW"/>
</dbReference>
<keyword evidence="5" id="KW-0813">Transport</keyword>
<evidence type="ECO:0000256" key="6">
    <source>
        <dbReference type="ARBA" id="ARBA00022490"/>
    </source>
</evidence>
<dbReference type="InterPro" id="IPR038092">
    <property type="entry name" value="PHAX_RNA-binding_sf"/>
</dbReference>
<evidence type="ECO:0000256" key="5">
    <source>
        <dbReference type="ARBA" id="ARBA00022448"/>
    </source>
</evidence>
<protein>
    <recommendedName>
        <fullName evidence="4">Phosphorylated adapter RNA export protein</fullName>
    </recommendedName>
    <alternativeName>
        <fullName evidence="10">RNA U small nuclear RNA export adapter protein</fullName>
    </alternativeName>
</protein>
<sequence length="133" mass="15048">MNTPNVDAIQSCGGQMTADGRRFRTGGGILLNTMKTREPVAYIEIMKRAKEFERKQNVWREPEQNNEGSSQRSDFAFIDEAPASVPDGSQNELASQYQHEQSSADEKRKSVHEWIRVPVSYDDLLGDDLKNEA</sequence>
<evidence type="ECO:0000256" key="4">
    <source>
        <dbReference type="ARBA" id="ARBA00016856"/>
    </source>
</evidence>
<comment type="similarity">
    <text evidence="3">Belongs to the PHAX family.</text>
</comment>
<dbReference type="GO" id="GO:0006408">
    <property type="term" value="P:snRNA export from nucleus"/>
    <property type="evidence" value="ECO:0007669"/>
    <property type="project" value="InterPro"/>
</dbReference>
<evidence type="ECO:0000256" key="2">
    <source>
        <dbReference type="ARBA" id="ARBA00004496"/>
    </source>
</evidence>
<dbReference type="AlphaFoldDB" id="A0A2K1WWJ2"/>
<comment type="subcellular location">
    <subcellularLocation>
        <location evidence="2">Cytoplasm</location>
    </subcellularLocation>
    <subcellularLocation>
        <location evidence="1">Nucleus</location>
    </subcellularLocation>
</comment>
<dbReference type="Proteomes" id="UP000006729">
    <property type="component" value="Chromosome 18"/>
</dbReference>
<feature type="compositionally biased region" description="Basic and acidic residues" evidence="11">
    <location>
        <begin position="53"/>
        <end position="63"/>
    </location>
</feature>
<evidence type="ECO:0000256" key="8">
    <source>
        <dbReference type="ARBA" id="ARBA00022927"/>
    </source>
</evidence>
<dbReference type="PANTHER" id="PTHR13135">
    <property type="entry name" value="CYTOSOLIC RESINIFERATOXIN BINDING PROTEIN RBP-26"/>
    <property type="match status" value="1"/>
</dbReference>
<organism evidence="13 14">
    <name type="scientific">Populus trichocarpa</name>
    <name type="common">Western balsam poplar</name>
    <name type="synonym">Populus balsamifera subsp. trichocarpa</name>
    <dbReference type="NCBI Taxonomy" id="3694"/>
    <lineage>
        <taxon>Eukaryota</taxon>
        <taxon>Viridiplantae</taxon>
        <taxon>Streptophyta</taxon>
        <taxon>Embryophyta</taxon>
        <taxon>Tracheophyta</taxon>
        <taxon>Spermatophyta</taxon>
        <taxon>Magnoliopsida</taxon>
        <taxon>eudicotyledons</taxon>
        <taxon>Gunneridae</taxon>
        <taxon>Pentapetalae</taxon>
        <taxon>rosids</taxon>
        <taxon>fabids</taxon>
        <taxon>Malpighiales</taxon>
        <taxon>Salicaceae</taxon>
        <taxon>Saliceae</taxon>
        <taxon>Populus</taxon>
    </lineage>
</organism>
<dbReference type="PANTHER" id="PTHR13135:SF0">
    <property type="entry name" value="PHOSPHORYLATED ADAPTER RNA EXPORT PROTEIN"/>
    <property type="match status" value="1"/>
</dbReference>
<evidence type="ECO:0000256" key="11">
    <source>
        <dbReference type="SAM" id="MobiDB-lite"/>
    </source>
</evidence>
<keyword evidence="8" id="KW-0653">Protein transport</keyword>
<accession>A0A2K1WWJ2</accession>
<feature type="compositionally biased region" description="Polar residues" evidence="11">
    <location>
        <begin position="87"/>
        <end position="101"/>
    </location>
</feature>
<dbReference type="GO" id="GO:0005737">
    <property type="term" value="C:cytoplasm"/>
    <property type="evidence" value="ECO:0007669"/>
    <property type="project" value="UniProtKB-SubCell"/>
</dbReference>
<feature type="domain" description="Phosphorylated adapter RNA export protein RNA-binding" evidence="12">
    <location>
        <begin position="5"/>
        <end position="51"/>
    </location>
</feature>
<dbReference type="InParanoid" id="A0A2K1WWJ2"/>
<dbReference type="GO" id="GO:0005634">
    <property type="term" value="C:nucleus"/>
    <property type="evidence" value="ECO:0007669"/>
    <property type="project" value="UniProtKB-SubCell"/>
</dbReference>
<evidence type="ECO:0000313" key="13">
    <source>
        <dbReference type="EMBL" id="PNS92905.1"/>
    </source>
</evidence>
<evidence type="ECO:0000256" key="1">
    <source>
        <dbReference type="ARBA" id="ARBA00004123"/>
    </source>
</evidence>
<keyword evidence="9" id="KW-0539">Nucleus</keyword>
<evidence type="ECO:0000313" key="14">
    <source>
        <dbReference type="Proteomes" id="UP000006729"/>
    </source>
</evidence>
<keyword evidence="7" id="KW-0694">RNA-binding</keyword>
<evidence type="ECO:0000256" key="10">
    <source>
        <dbReference type="ARBA" id="ARBA00030834"/>
    </source>
</evidence>
<evidence type="ECO:0000256" key="9">
    <source>
        <dbReference type="ARBA" id="ARBA00023242"/>
    </source>
</evidence>
<name>A0A2K1WWJ2_POPTR</name>
<dbReference type="InterPro" id="IPR039047">
    <property type="entry name" value="PHAX"/>
</dbReference>
<reference evidence="13 14" key="1">
    <citation type="journal article" date="2006" name="Science">
        <title>The genome of black cottonwood, Populus trichocarpa (Torr. &amp; Gray).</title>
        <authorList>
            <person name="Tuskan G.A."/>
            <person name="Difazio S."/>
            <person name="Jansson S."/>
            <person name="Bohlmann J."/>
            <person name="Grigoriev I."/>
            <person name="Hellsten U."/>
            <person name="Putnam N."/>
            <person name="Ralph S."/>
            <person name="Rombauts S."/>
            <person name="Salamov A."/>
            <person name="Schein J."/>
            <person name="Sterck L."/>
            <person name="Aerts A."/>
            <person name="Bhalerao R.R."/>
            <person name="Bhalerao R.P."/>
            <person name="Blaudez D."/>
            <person name="Boerjan W."/>
            <person name="Brun A."/>
            <person name="Brunner A."/>
            <person name="Busov V."/>
            <person name="Campbell M."/>
            <person name="Carlson J."/>
            <person name="Chalot M."/>
            <person name="Chapman J."/>
            <person name="Chen G.L."/>
            <person name="Cooper D."/>
            <person name="Coutinho P.M."/>
            <person name="Couturier J."/>
            <person name="Covert S."/>
            <person name="Cronk Q."/>
            <person name="Cunningham R."/>
            <person name="Davis J."/>
            <person name="Degroeve S."/>
            <person name="Dejardin A."/>
            <person name="Depamphilis C."/>
            <person name="Detter J."/>
            <person name="Dirks B."/>
            <person name="Dubchak I."/>
            <person name="Duplessis S."/>
            <person name="Ehlting J."/>
            <person name="Ellis B."/>
            <person name="Gendler K."/>
            <person name="Goodstein D."/>
            <person name="Gribskov M."/>
            <person name="Grimwood J."/>
            <person name="Groover A."/>
            <person name="Gunter L."/>
            <person name="Hamberger B."/>
            <person name="Heinze B."/>
            <person name="Helariutta Y."/>
            <person name="Henrissat B."/>
            <person name="Holligan D."/>
            <person name="Holt R."/>
            <person name="Huang W."/>
            <person name="Islam-Faridi N."/>
            <person name="Jones S."/>
            <person name="Jones-Rhoades M."/>
            <person name="Jorgensen R."/>
            <person name="Joshi C."/>
            <person name="Kangasjarvi J."/>
            <person name="Karlsson J."/>
            <person name="Kelleher C."/>
            <person name="Kirkpatrick R."/>
            <person name="Kirst M."/>
            <person name="Kohler A."/>
            <person name="Kalluri U."/>
            <person name="Larimer F."/>
            <person name="Leebens-Mack J."/>
            <person name="Leple J.C."/>
            <person name="Locascio P."/>
            <person name="Lou Y."/>
            <person name="Lucas S."/>
            <person name="Martin F."/>
            <person name="Montanini B."/>
            <person name="Napoli C."/>
            <person name="Nelson D.R."/>
            <person name="Nelson C."/>
            <person name="Nieminen K."/>
            <person name="Nilsson O."/>
            <person name="Pereda V."/>
            <person name="Peter G."/>
            <person name="Philippe R."/>
            <person name="Pilate G."/>
            <person name="Poliakov A."/>
            <person name="Razumovskaya J."/>
            <person name="Richardson P."/>
            <person name="Rinaldi C."/>
            <person name="Ritland K."/>
            <person name="Rouze P."/>
            <person name="Ryaboy D."/>
            <person name="Schmutz J."/>
            <person name="Schrader J."/>
            <person name="Segerman B."/>
            <person name="Shin H."/>
            <person name="Siddiqui A."/>
            <person name="Sterky F."/>
            <person name="Terry A."/>
            <person name="Tsai C.J."/>
            <person name="Uberbacher E."/>
            <person name="Unneberg P."/>
            <person name="Vahala J."/>
            <person name="Wall K."/>
            <person name="Wessler S."/>
            <person name="Yang G."/>
            <person name="Yin T."/>
            <person name="Douglas C."/>
            <person name="Marra M."/>
            <person name="Sandberg G."/>
            <person name="Van de Peer Y."/>
            <person name="Rokhsar D."/>
        </authorList>
    </citation>
    <scope>NUCLEOTIDE SEQUENCE [LARGE SCALE GENOMIC DNA]</scope>
    <source>
        <strain evidence="14">cv. Nisqually</strain>
    </source>
</reference>